<protein>
    <submittedName>
        <fullName evidence="1">Transposase, IS605 family</fullName>
    </submittedName>
</protein>
<evidence type="ECO:0000313" key="1">
    <source>
        <dbReference type="EMBL" id="ACK70394.1"/>
    </source>
</evidence>
<dbReference type="HOGENOM" id="CLU_036380_0_0_3"/>
<dbReference type="KEGG" id="cyc:PCC7424_1964"/>
<dbReference type="OrthoDB" id="442687at2"/>
<sequence length="514" mass="58715">MGKSTTPSFVTELPLVVNSRSEKELLSRFQAGRQLYNALLSEAMTRMNLVRNSQAYQEAKKIPKTETKKRQKAFQEARIAYRYSDYDLQAYATVVSNQSRWIGSKVDSNTQQKLATRAFKASEKVMFGQAKRVRFKVSSRLRSLEGKTNKQGIRWSNNQFVWGKLKLKAIINPLNLVTQHGLNAPIKLVRILWRELNGKRRWYVQLVCEGKPFIKPKNTVSDGLIGLDLNLHNLAFVGDEQAGLLPFAEGVPDLSREIRRLQRRMERSRRANNPDNYYPSFKARKGRKQILKKGKAKKGKRQWRISQIYGLSARQKRELERKRTAYARTQNRRLVNEVLRHGKHIKTEKVSLKGWQKRFGKAIGAKSPSFVQSELKRKAENANGSFIAFSTQTTALSQTHLTGERIKKSLSERIHDDVTGVIMQRDLFSAYLSRFVEDNKLSCADAQFEYPRSESILKGAWESFDLQMAKRVGASESPQLVVTSTPAEPFPLKLGKISQIAIPKGFGRQANSHS</sequence>
<gene>
    <name evidence="1" type="ordered locus">PCC7424_1964</name>
</gene>
<evidence type="ECO:0000313" key="2">
    <source>
        <dbReference type="Proteomes" id="UP000002384"/>
    </source>
</evidence>
<dbReference type="AlphaFoldDB" id="B7KDU2"/>
<dbReference type="RefSeq" id="WP_015954000.1">
    <property type="nucleotide sequence ID" value="NC_011729.1"/>
</dbReference>
<dbReference type="Proteomes" id="UP000002384">
    <property type="component" value="Chromosome"/>
</dbReference>
<organism evidence="1 2">
    <name type="scientific">Gloeothece citriformis (strain PCC 7424)</name>
    <name type="common">Cyanothece sp. (strain PCC 7424)</name>
    <dbReference type="NCBI Taxonomy" id="65393"/>
    <lineage>
        <taxon>Bacteria</taxon>
        <taxon>Bacillati</taxon>
        <taxon>Cyanobacteriota</taxon>
        <taxon>Cyanophyceae</taxon>
        <taxon>Oscillatoriophycideae</taxon>
        <taxon>Chroococcales</taxon>
        <taxon>Aphanothecaceae</taxon>
        <taxon>Gloeothece</taxon>
        <taxon>Gloeothece citriformis</taxon>
    </lineage>
</organism>
<dbReference type="STRING" id="65393.PCC7424_1964"/>
<keyword evidence="2" id="KW-1185">Reference proteome</keyword>
<dbReference type="EMBL" id="CP001291">
    <property type="protein sequence ID" value="ACK70394.1"/>
    <property type="molecule type" value="Genomic_DNA"/>
</dbReference>
<proteinExistence type="predicted"/>
<name>B7KDU2_GLOC7</name>
<accession>B7KDU2</accession>
<dbReference type="eggNOG" id="COG0675">
    <property type="taxonomic scope" value="Bacteria"/>
</dbReference>
<reference evidence="2" key="1">
    <citation type="journal article" date="2011" name="MBio">
        <title>Novel metabolic attributes of the genus Cyanothece, comprising a group of unicellular nitrogen-fixing Cyanobacteria.</title>
        <authorList>
            <person name="Bandyopadhyay A."/>
            <person name="Elvitigala T."/>
            <person name="Welsh E."/>
            <person name="Stockel J."/>
            <person name="Liberton M."/>
            <person name="Min H."/>
            <person name="Sherman L.A."/>
            <person name="Pakrasi H.B."/>
        </authorList>
    </citation>
    <scope>NUCLEOTIDE SEQUENCE [LARGE SCALE GENOMIC DNA]</scope>
    <source>
        <strain evidence="2">PCC 7424</strain>
    </source>
</reference>